<keyword evidence="2" id="KW-1185">Reference proteome</keyword>
<name>A0ABZ2T3P5_9ENTE</name>
<evidence type="ECO:0000313" key="1">
    <source>
        <dbReference type="EMBL" id="WYJ86005.1"/>
    </source>
</evidence>
<protein>
    <submittedName>
        <fullName evidence="1">Uncharacterized protein</fullName>
    </submittedName>
</protein>
<sequence length="96" mass="10879">MKEIRFTKDDLVAYQGISQDKNPVHETGVVYGIQLMARIEGYLKEWLNLNEVTSFEYHLLQPLIINQTASLVIATDGNFELFYGVKCLGKGKINGK</sequence>
<dbReference type="Proteomes" id="UP000195080">
    <property type="component" value="Chromosome"/>
</dbReference>
<gene>
    <name evidence="1" type="ORF">A5866_001083</name>
</gene>
<accession>A0ABZ2T3P5</accession>
<evidence type="ECO:0000313" key="2">
    <source>
        <dbReference type="Proteomes" id="UP000195080"/>
    </source>
</evidence>
<reference evidence="2" key="1">
    <citation type="submission" date="2017-05" db="EMBL/GenBank/DDBJ databases">
        <title>The Genome Sequence of EEnterococcus faecalis 9F2_4866.</title>
        <authorList>
            <consortium name="The Broad Institute Genomics Platform"/>
            <consortium name="The Broad Institute Genomic Center for Infectious Diseases"/>
            <person name="Earl A."/>
            <person name="Manson A."/>
            <person name="Schwartman J."/>
            <person name="Gilmore M."/>
            <person name="Abouelleil A."/>
            <person name="Cao P."/>
            <person name="Chapman S."/>
            <person name="Cusick C."/>
            <person name="Shea T."/>
            <person name="Young S."/>
            <person name="Neafsey D."/>
            <person name="Nusbaum C."/>
            <person name="Birren B."/>
        </authorList>
    </citation>
    <scope>NUCLEOTIDE SEQUENCE [LARGE SCALE GENOMIC DNA]</scope>
    <source>
        <strain evidence="2">12C11_DIV0727</strain>
    </source>
</reference>
<dbReference type="EMBL" id="CP147248">
    <property type="protein sequence ID" value="WYJ86005.1"/>
    <property type="molecule type" value="Genomic_DNA"/>
</dbReference>
<dbReference type="RefSeq" id="WP_086444150.1">
    <property type="nucleotide sequence ID" value="NZ_CP147248.1"/>
</dbReference>
<proteinExistence type="predicted"/>
<organism evidence="1 2">
    <name type="scientific">Candidatus Enterococcus lemimoniae</name>
    <dbReference type="NCBI Taxonomy" id="1834167"/>
    <lineage>
        <taxon>Bacteria</taxon>
        <taxon>Bacillati</taxon>
        <taxon>Bacillota</taxon>
        <taxon>Bacilli</taxon>
        <taxon>Lactobacillales</taxon>
        <taxon>Enterococcaceae</taxon>
        <taxon>Enterococcus</taxon>
    </lineage>
</organism>